<comment type="caution">
    <text evidence="4">The sequence shown here is derived from an EMBL/GenBank/DDBJ whole genome shotgun (WGS) entry which is preliminary data.</text>
</comment>
<keyword evidence="1" id="KW-0645">Protease</keyword>
<proteinExistence type="predicted"/>
<dbReference type="PANTHER" id="PTHR42648">
    <property type="entry name" value="TRANSPOSASE, PUTATIVE-RELATED"/>
    <property type="match status" value="1"/>
</dbReference>
<name>A0A699ILV7_TANCI</name>
<dbReference type="InterPro" id="IPR025724">
    <property type="entry name" value="GAG-pre-integrase_dom"/>
</dbReference>
<dbReference type="EMBL" id="BKCJ010301342">
    <property type="protein sequence ID" value="GEZ61900.1"/>
    <property type="molecule type" value="Genomic_DNA"/>
</dbReference>
<dbReference type="Pfam" id="PF00665">
    <property type="entry name" value="rve"/>
    <property type="match status" value="1"/>
</dbReference>
<dbReference type="GO" id="GO:0015074">
    <property type="term" value="P:DNA integration"/>
    <property type="evidence" value="ECO:0007669"/>
    <property type="project" value="InterPro"/>
</dbReference>
<dbReference type="InterPro" id="IPR001584">
    <property type="entry name" value="Integrase_cat-core"/>
</dbReference>
<dbReference type="SUPFAM" id="SSF53098">
    <property type="entry name" value="Ribonuclease H-like"/>
    <property type="match status" value="1"/>
</dbReference>
<dbReference type="Gene3D" id="3.30.420.10">
    <property type="entry name" value="Ribonuclease H-like superfamily/Ribonuclease H"/>
    <property type="match status" value="1"/>
</dbReference>
<feature type="compositionally biased region" description="Polar residues" evidence="2">
    <location>
        <begin position="522"/>
        <end position="538"/>
    </location>
</feature>
<dbReference type="GO" id="GO:0008233">
    <property type="term" value="F:peptidase activity"/>
    <property type="evidence" value="ECO:0007669"/>
    <property type="project" value="UniProtKB-KW"/>
</dbReference>
<dbReference type="GO" id="GO:0006508">
    <property type="term" value="P:proteolysis"/>
    <property type="evidence" value="ECO:0007669"/>
    <property type="project" value="UniProtKB-KW"/>
</dbReference>
<dbReference type="PROSITE" id="PS50994">
    <property type="entry name" value="INTEGRASE"/>
    <property type="match status" value="1"/>
</dbReference>
<dbReference type="InterPro" id="IPR039537">
    <property type="entry name" value="Retrotran_Ty1/copia-like"/>
</dbReference>
<keyword evidence="1" id="KW-0378">Hydrolase</keyword>
<evidence type="ECO:0000259" key="3">
    <source>
        <dbReference type="PROSITE" id="PS50994"/>
    </source>
</evidence>
<dbReference type="InterPro" id="IPR054722">
    <property type="entry name" value="PolX-like_BBD"/>
</dbReference>
<evidence type="ECO:0000313" key="4">
    <source>
        <dbReference type="EMBL" id="GEZ61900.1"/>
    </source>
</evidence>
<dbReference type="InterPro" id="IPR036397">
    <property type="entry name" value="RNaseH_sf"/>
</dbReference>
<dbReference type="Pfam" id="PF22936">
    <property type="entry name" value="Pol_BBD"/>
    <property type="match status" value="1"/>
</dbReference>
<organism evidence="4">
    <name type="scientific">Tanacetum cinerariifolium</name>
    <name type="common">Dalmatian daisy</name>
    <name type="synonym">Chrysanthemum cinerariifolium</name>
    <dbReference type="NCBI Taxonomy" id="118510"/>
    <lineage>
        <taxon>Eukaryota</taxon>
        <taxon>Viridiplantae</taxon>
        <taxon>Streptophyta</taxon>
        <taxon>Embryophyta</taxon>
        <taxon>Tracheophyta</taxon>
        <taxon>Spermatophyta</taxon>
        <taxon>Magnoliopsida</taxon>
        <taxon>eudicotyledons</taxon>
        <taxon>Gunneridae</taxon>
        <taxon>Pentapetalae</taxon>
        <taxon>asterids</taxon>
        <taxon>campanulids</taxon>
        <taxon>Asterales</taxon>
        <taxon>Asteraceae</taxon>
        <taxon>Asteroideae</taxon>
        <taxon>Anthemideae</taxon>
        <taxon>Anthemidinae</taxon>
        <taxon>Tanacetum</taxon>
    </lineage>
</organism>
<evidence type="ECO:0000256" key="1">
    <source>
        <dbReference type="ARBA" id="ARBA00022670"/>
    </source>
</evidence>
<protein>
    <submittedName>
        <fullName evidence="4">Retrovirus-related Pol polyprotein from transposon TNT 1-94</fullName>
    </submittedName>
</protein>
<accession>A0A699ILV7</accession>
<feature type="domain" description="Integrase catalytic" evidence="3">
    <location>
        <begin position="336"/>
        <end position="475"/>
    </location>
</feature>
<gene>
    <name evidence="4" type="ORF">Tci_533873</name>
</gene>
<dbReference type="InterPro" id="IPR012337">
    <property type="entry name" value="RNaseH-like_sf"/>
</dbReference>
<feature type="non-terminal residue" evidence="4">
    <location>
        <position position="610"/>
    </location>
</feature>
<dbReference type="PANTHER" id="PTHR42648:SF18">
    <property type="entry name" value="RETROTRANSPOSON, UNCLASSIFIED-LIKE PROTEIN"/>
    <property type="match status" value="1"/>
</dbReference>
<dbReference type="AlphaFoldDB" id="A0A699ILV7"/>
<reference evidence="4" key="1">
    <citation type="journal article" date="2019" name="Sci. Rep.">
        <title>Draft genome of Tanacetum cinerariifolium, the natural source of mosquito coil.</title>
        <authorList>
            <person name="Yamashiro T."/>
            <person name="Shiraishi A."/>
            <person name="Satake H."/>
            <person name="Nakayama K."/>
        </authorList>
    </citation>
    <scope>NUCLEOTIDE SEQUENCE</scope>
</reference>
<dbReference type="Pfam" id="PF13976">
    <property type="entry name" value="gag_pre-integrs"/>
    <property type="match status" value="1"/>
</dbReference>
<dbReference type="GO" id="GO:0003676">
    <property type="term" value="F:nucleic acid binding"/>
    <property type="evidence" value="ECO:0007669"/>
    <property type="project" value="InterPro"/>
</dbReference>
<sequence length="610" mass="70164">MMALLGSHDVWEIVKKGIEKFDDQSSLNATQRVDLQKERKKDQSALTLIYQCLDDAMFEKVANATTSKEASKDKDVVIFMVVVVFKAEDEDDEEKMSSKKMRTNGLLIEEVVGEAFNIKEEANLIEVQDEDELTLLMARHDEQEDRRKPWHIDSTASNHMTGEEDLFAEMEQSKGNVTFGDESKAPVKGKGKILIRPKDGSHQYISDVYNVPNLKSNILSVGQLLEKNYNIHFKDGSATIRNQEGKLIAKVPLTKNQMFILNIQHDEAKCLKSCMEDHSWLWHMRYGHLNFGDLKLLSSKGMMKGLDHIDHPNQVCKGCLFGKHARSSFLKESTSRAKEPLQLIHTDLCGPITPPSHGKNLYFILFIDDYSRKTWVYFLKEKSQAFEAFKSFKAMVEKEKGLKIKSMRSDRVGEFLSKEFNKFCEDNRIRRFLTAPYSPQQNGVVKRKNRTILNMVQIMLKTKKMPKEFWAEAVDCVVVVSRDVEFDEEGSWDWSIQEYERYDFLSMTNEEETDETSEEARQSQSPTPTQDSPLSSSKGEPKTRSLQELYEVTDEIPLLCLYADCEPLVFEDAMKIKKCRQAMEEEIKSIEKNDTWELTTLPKGQKAIGV</sequence>
<feature type="region of interest" description="Disordered" evidence="2">
    <location>
        <begin position="509"/>
        <end position="543"/>
    </location>
</feature>
<evidence type="ECO:0000256" key="2">
    <source>
        <dbReference type="SAM" id="MobiDB-lite"/>
    </source>
</evidence>